<protein>
    <recommendedName>
        <fullName evidence="6">DNA repair and recombination protein RAD52</fullName>
    </recommendedName>
</protein>
<evidence type="ECO:0000256" key="6">
    <source>
        <dbReference type="ARBA" id="ARBA00041062"/>
    </source>
</evidence>
<sequence>MFPRPAPPPAKPPAVRTFKPTPYTQHEQTRIQTQLNKVLGPEYVSFRPGGNGTKVSYIEGWKALNLANEIFGFNGWNSELISTQVDYFDTHGNTGRFSMGLSVVVRVTVKDGTYHEDFGYGYIDNAKSKAMAFEKCKKEAFTDGVKRCLRCFGNVLGNCLYDKTIVAKMQKVKLPPAELQDDNFHRDPLLVERERKKGIIEKQHQEEAVNENKQQQQPPSHQPQQQQQQQQQQPQQPQNRYQPPHPQYNQQVVKPVVKPSPTQQPAPKLPPPQPVPGKQQPQQPPQQQFVTPKSPSKVIDHNPQLDDFDDSFLFSDDMDEDSPPLNSTTNTTAPDSAASALFVSAKGANLLQQSPNPTTTNLPHFDPKFVSPNIRRTVDPTKSVPVKRSDVSSNGASQNHLRGGRSFSPLHGGVGGKRVGMPQGVVQNKRLHLDGTETASTTPPTVPVVPAPSAPPPT</sequence>
<feature type="compositionally biased region" description="Pro residues" evidence="7">
    <location>
        <begin position="1"/>
        <end position="12"/>
    </location>
</feature>
<keyword evidence="2" id="KW-0227">DNA damage</keyword>
<evidence type="ECO:0000256" key="1">
    <source>
        <dbReference type="ARBA" id="ARBA00006638"/>
    </source>
</evidence>
<reference evidence="8 9" key="1">
    <citation type="journal article" date="2011" name="Proc. Natl. Acad. Sci. U.S.A.">
        <title>Comparative genomics of xylose-fermenting fungi for enhanced biofuel production.</title>
        <authorList>
            <person name="Wohlbach D.J."/>
            <person name="Kuo A."/>
            <person name="Sato T.K."/>
            <person name="Potts K.M."/>
            <person name="Salamov A.A."/>
            <person name="LaButti K.M."/>
            <person name="Sun H."/>
            <person name="Clum A."/>
            <person name="Pangilinan J.L."/>
            <person name="Lindquist E.A."/>
            <person name="Lucas S."/>
            <person name="Lapidus A."/>
            <person name="Jin M."/>
            <person name="Gunawan C."/>
            <person name="Balan V."/>
            <person name="Dale B.E."/>
            <person name="Jeffries T.W."/>
            <person name="Zinkel R."/>
            <person name="Barry K.W."/>
            <person name="Grigoriev I.V."/>
            <person name="Gasch A.P."/>
        </authorList>
    </citation>
    <scope>NUCLEOTIDE SEQUENCE [LARGE SCALE GENOMIC DNA]</scope>
    <source>
        <strain evidence="9">NRRL Y-27907 / 11-Y1</strain>
    </source>
</reference>
<feature type="compositionally biased region" description="Low complexity" evidence="7">
    <location>
        <begin position="214"/>
        <end position="261"/>
    </location>
</feature>
<dbReference type="InterPro" id="IPR042525">
    <property type="entry name" value="Rad52_Rad59_Rad22_sf"/>
</dbReference>
<dbReference type="InterPro" id="IPR007232">
    <property type="entry name" value="Rad52_Rad59_Rad22"/>
</dbReference>
<dbReference type="OMA" id="MFSDDFQ"/>
<dbReference type="PANTHER" id="PTHR12132">
    <property type="entry name" value="DNA REPAIR AND RECOMBINATION PROTEIN RAD52, RAD59"/>
    <property type="match status" value="1"/>
</dbReference>
<feature type="compositionally biased region" description="Low complexity" evidence="7">
    <location>
        <begin position="276"/>
        <end position="288"/>
    </location>
</feature>
<evidence type="ECO:0000256" key="7">
    <source>
        <dbReference type="SAM" id="MobiDB-lite"/>
    </source>
</evidence>
<dbReference type="InParanoid" id="G3ATR5"/>
<dbReference type="GO" id="GO:0000724">
    <property type="term" value="P:double-strand break repair via homologous recombination"/>
    <property type="evidence" value="ECO:0007669"/>
    <property type="project" value="TreeGrafter"/>
</dbReference>
<evidence type="ECO:0000256" key="4">
    <source>
        <dbReference type="ARBA" id="ARBA00023204"/>
    </source>
</evidence>
<gene>
    <name evidence="8" type="ORF">SPAPADRAFT_63136</name>
</gene>
<feature type="region of interest" description="Disordered" evidence="7">
    <location>
        <begin position="351"/>
        <end position="458"/>
    </location>
</feature>
<dbReference type="Pfam" id="PF04098">
    <property type="entry name" value="Rad52_Rad22"/>
    <property type="match status" value="1"/>
</dbReference>
<dbReference type="KEGG" id="spaa:SPAPADRAFT_63136"/>
<feature type="compositionally biased region" description="Pro residues" evidence="7">
    <location>
        <begin position="262"/>
        <end position="275"/>
    </location>
</feature>
<feature type="compositionally biased region" description="Pro residues" evidence="7">
    <location>
        <begin position="444"/>
        <end position="458"/>
    </location>
</feature>
<dbReference type="GO" id="GO:0006312">
    <property type="term" value="P:mitotic recombination"/>
    <property type="evidence" value="ECO:0007669"/>
    <property type="project" value="TreeGrafter"/>
</dbReference>
<dbReference type="FunFam" id="3.30.390.80:FF:000001">
    <property type="entry name" value="DNA repair protein RAD52 homolog"/>
    <property type="match status" value="1"/>
</dbReference>
<feature type="region of interest" description="Disordered" evidence="7">
    <location>
        <begin position="205"/>
        <end position="335"/>
    </location>
</feature>
<feature type="compositionally biased region" description="Polar residues" evidence="7">
    <location>
        <begin position="324"/>
        <end position="334"/>
    </location>
</feature>
<dbReference type="EMBL" id="GL996505">
    <property type="protein sequence ID" value="EGW30291.1"/>
    <property type="molecule type" value="Genomic_DNA"/>
</dbReference>
<evidence type="ECO:0000313" key="9">
    <source>
        <dbReference type="Proteomes" id="UP000000709"/>
    </source>
</evidence>
<proteinExistence type="inferred from homology"/>
<dbReference type="HOGENOM" id="CLU_011431_3_1_1"/>
<evidence type="ECO:0000256" key="3">
    <source>
        <dbReference type="ARBA" id="ARBA00023172"/>
    </source>
</evidence>
<dbReference type="OrthoDB" id="206565at2759"/>
<dbReference type="GeneID" id="18874612"/>
<keyword evidence="3" id="KW-0233">DNA recombination</keyword>
<feature type="compositionally biased region" description="Polar residues" evidence="7">
    <location>
        <begin position="391"/>
        <end position="400"/>
    </location>
</feature>
<comment type="similarity">
    <text evidence="1">Belongs to the RAD52 family.</text>
</comment>
<dbReference type="RefSeq" id="XP_007377262.1">
    <property type="nucleotide sequence ID" value="XM_007377200.1"/>
</dbReference>
<dbReference type="PANTHER" id="PTHR12132:SF1">
    <property type="entry name" value="DNA REPAIR PROTEIN RAD52 HOMOLOG"/>
    <property type="match status" value="1"/>
</dbReference>
<comment type="function">
    <text evidence="5">Involved in DNA double-strand break (DSB) repair and recombination. Promotes the annealing of complementary single-stranded DNA and by stimulation of the RAD51 recombinase.</text>
</comment>
<feature type="region of interest" description="Disordered" evidence="7">
    <location>
        <begin position="1"/>
        <end position="23"/>
    </location>
</feature>
<accession>G3ATR5</accession>
<dbReference type="GO" id="GO:0003697">
    <property type="term" value="F:single-stranded DNA binding"/>
    <property type="evidence" value="ECO:0007669"/>
    <property type="project" value="UniProtKB-ARBA"/>
</dbReference>
<dbReference type="InterPro" id="IPR041247">
    <property type="entry name" value="Rad52_fam"/>
</dbReference>
<keyword evidence="9" id="KW-1185">Reference proteome</keyword>
<evidence type="ECO:0000313" key="8">
    <source>
        <dbReference type="EMBL" id="EGW30291.1"/>
    </source>
</evidence>
<dbReference type="STRING" id="619300.G3ATR5"/>
<name>G3ATR5_SPAPN</name>
<dbReference type="GO" id="GO:0045002">
    <property type="term" value="P:double-strand break repair via single-strand annealing"/>
    <property type="evidence" value="ECO:0007669"/>
    <property type="project" value="TreeGrafter"/>
</dbReference>
<keyword evidence="4" id="KW-0234">DNA repair</keyword>
<feature type="compositionally biased region" description="Acidic residues" evidence="7">
    <location>
        <begin position="306"/>
        <end position="322"/>
    </location>
</feature>
<dbReference type="Gene3D" id="3.30.390.80">
    <property type="entry name" value="DNA repair protein Rad52/59/22"/>
    <property type="match status" value="1"/>
</dbReference>
<evidence type="ECO:0000256" key="5">
    <source>
        <dbReference type="ARBA" id="ARBA00037138"/>
    </source>
</evidence>
<dbReference type="Proteomes" id="UP000000709">
    <property type="component" value="Unassembled WGS sequence"/>
</dbReference>
<dbReference type="SUPFAM" id="SSF54768">
    <property type="entry name" value="dsRNA-binding domain-like"/>
    <property type="match status" value="1"/>
</dbReference>
<dbReference type="eggNOG" id="KOG4141">
    <property type="taxonomic scope" value="Eukaryota"/>
</dbReference>
<dbReference type="AlphaFoldDB" id="G3ATR5"/>
<dbReference type="FunCoup" id="G3ATR5">
    <property type="interactions" value="285"/>
</dbReference>
<feature type="compositionally biased region" description="Polar residues" evidence="7">
    <location>
        <begin position="351"/>
        <end position="362"/>
    </location>
</feature>
<organism evidence="9">
    <name type="scientific">Spathaspora passalidarum (strain NRRL Y-27907 / 11-Y1)</name>
    <dbReference type="NCBI Taxonomy" id="619300"/>
    <lineage>
        <taxon>Eukaryota</taxon>
        <taxon>Fungi</taxon>
        <taxon>Dikarya</taxon>
        <taxon>Ascomycota</taxon>
        <taxon>Saccharomycotina</taxon>
        <taxon>Pichiomycetes</taxon>
        <taxon>Debaryomycetaceae</taxon>
        <taxon>Spathaspora</taxon>
    </lineage>
</organism>
<evidence type="ECO:0000256" key="2">
    <source>
        <dbReference type="ARBA" id="ARBA00022763"/>
    </source>
</evidence>
<dbReference type="GO" id="GO:0005634">
    <property type="term" value="C:nucleus"/>
    <property type="evidence" value="ECO:0007669"/>
    <property type="project" value="TreeGrafter"/>
</dbReference>